<keyword evidence="5" id="KW-0503">Monooxygenase</keyword>
<evidence type="ECO:0000313" key="7">
    <source>
        <dbReference type="EMBL" id="KAL1871055.1"/>
    </source>
</evidence>
<evidence type="ECO:0000313" key="8">
    <source>
        <dbReference type="Proteomes" id="UP001586593"/>
    </source>
</evidence>
<evidence type="ECO:0000256" key="5">
    <source>
        <dbReference type="RuleBase" id="RU000461"/>
    </source>
</evidence>
<accession>A0ABR3X5E2</accession>
<feature type="transmembrane region" description="Helical" evidence="6">
    <location>
        <begin position="6"/>
        <end position="27"/>
    </location>
</feature>
<dbReference type="InterPro" id="IPR001128">
    <property type="entry name" value="Cyt_P450"/>
</dbReference>
<organism evidence="7 8">
    <name type="scientific">Phialemonium thermophilum</name>
    <dbReference type="NCBI Taxonomy" id="223376"/>
    <lineage>
        <taxon>Eukaryota</taxon>
        <taxon>Fungi</taxon>
        <taxon>Dikarya</taxon>
        <taxon>Ascomycota</taxon>
        <taxon>Pezizomycotina</taxon>
        <taxon>Sordariomycetes</taxon>
        <taxon>Sordariomycetidae</taxon>
        <taxon>Cephalothecales</taxon>
        <taxon>Cephalothecaceae</taxon>
        <taxon>Phialemonium</taxon>
    </lineage>
</organism>
<keyword evidence="4 5" id="KW-0408">Iron</keyword>
<evidence type="ECO:0000256" key="6">
    <source>
        <dbReference type="SAM" id="Phobius"/>
    </source>
</evidence>
<dbReference type="InterPro" id="IPR036396">
    <property type="entry name" value="Cyt_P450_sf"/>
</dbReference>
<dbReference type="PANTHER" id="PTHR24305">
    <property type="entry name" value="CYTOCHROME P450"/>
    <property type="match status" value="1"/>
</dbReference>
<evidence type="ECO:0000256" key="4">
    <source>
        <dbReference type="ARBA" id="ARBA00023004"/>
    </source>
</evidence>
<dbReference type="PANTHER" id="PTHR24305:SF172">
    <property type="entry name" value="P450, PUTATIVE (EUROFUNG)-RELATED"/>
    <property type="match status" value="1"/>
</dbReference>
<dbReference type="Pfam" id="PF00067">
    <property type="entry name" value="p450"/>
    <property type="match status" value="1"/>
</dbReference>
<dbReference type="PROSITE" id="PS00086">
    <property type="entry name" value="CYTOCHROME_P450"/>
    <property type="match status" value="1"/>
</dbReference>
<dbReference type="PRINTS" id="PR00463">
    <property type="entry name" value="EP450I"/>
</dbReference>
<dbReference type="SUPFAM" id="SSF48264">
    <property type="entry name" value="Cytochrome P450"/>
    <property type="match status" value="1"/>
</dbReference>
<dbReference type="EMBL" id="JAZHXJ010000162">
    <property type="protein sequence ID" value="KAL1871055.1"/>
    <property type="molecule type" value="Genomic_DNA"/>
</dbReference>
<dbReference type="PRINTS" id="PR00385">
    <property type="entry name" value="P450"/>
</dbReference>
<evidence type="ECO:0000256" key="2">
    <source>
        <dbReference type="ARBA" id="ARBA00022617"/>
    </source>
</evidence>
<comment type="caution">
    <text evidence="7">The sequence shown here is derived from an EMBL/GenBank/DDBJ whole genome shotgun (WGS) entry which is preliminary data.</text>
</comment>
<evidence type="ECO:0000256" key="3">
    <source>
        <dbReference type="ARBA" id="ARBA00022723"/>
    </source>
</evidence>
<protein>
    <recommendedName>
        <fullName evidence="9">Cytochrome P450</fullName>
    </recommendedName>
</protein>
<keyword evidence="8" id="KW-1185">Reference proteome</keyword>
<keyword evidence="3 5" id="KW-0479">Metal-binding</keyword>
<dbReference type="CDD" id="cd11061">
    <property type="entry name" value="CYP67-like"/>
    <property type="match status" value="1"/>
</dbReference>
<dbReference type="InterPro" id="IPR017972">
    <property type="entry name" value="Cyt_P450_CS"/>
</dbReference>
<keyword evidence="2 5" id="KW-0349">Heme</keyword>
<keyword evidence="6" id="KW-0812">Transmembrane</keyword>
<gene>
    <name evidence="7" type="ORF">VTK73DRAFT_2290</name>
</gene>
<comment type="similarity">
    <text evidence="5">Belongs to the cytochrome P450 family.</text>
</comment>
<dbReference type="Gene3D" id="1.10.630.10">
    <property type="entry name" value="Cytochrome P450"/>
    <property type="match status" value="1"/>
</dbReference>
<dbReference type="InterPro" id="IPR002401">
    <property type="entry name" value="Cyt_P450_E_grp-I"/>
</dbReference>
<comment type="cofactor">
    <cofactor evidence="1">
        <name>heme</name>
        <dbReference type="ChEBI" id="CHEBI:30413"/>
    </cofactor>
</comment>
<keyword evidence="5" id="KW-0560">Oxidoreductase</keyword>
<keyword evidence="6" id="KW-0472">Membrane</keyword>
<dbReference type="Proteomes" id="UP001586593">
    <property type="component" value="Unassembled WGS sequence"/>
</dbReference>
<dbReference type="InterPro" id="IPR050121">
    <property type="entry name" value="Cytochrome_P450_monoxygenase"/>
</dbReference>
<name>A0ABR3X5E2_9PEZI</name>
<proteinExistence type="inferred from homology"/>
<sequence>MFALWLWQISFTTLLVRFLLWPLFVYWRDPKKLRRFPSVSCAGITDAWGVLHQYRHTRTRAVHEAHKRHGEVVRVGTEHVSFATLQAIRDIYGHGTPATKDNFYGAFVSTHLNISDAQDKHVHSVKRRRFAAALAQKSIIQLEQSVHGHLKRLVRVLDAQVGHEVDMKGVMLHLMYDIASMLMYTQDTNFLEKGTTVTTAETPDGRLYEADMYQAMVDSSRLATSAGWAPRAMKLTKFLTQWHPGWARGNGQRDVTIHFVRKRLRMDSERIGSGLPPMDDLMTTMLWDREGNALGLELGELVTEAANMFNAAGENTEIAATNIIWLLAKTPRAAARLREELDTAFDHLATPIPRYDDIKDLPYLRACIDEGLRLRPSIEGGLPRLTPPEGMRVGGVWLEGGTTVSVSTHTVHRDPRIFHEDPDDYVPERWLRVDSSAMQRGFLAFSQGGRACIGRNIAYFEMALVVAVLFSRYDFDLRSPDWELGIEENFSAHTKALPLTIKLRDVAQEI</sequence>
<keyword evidence="6" id="KW-1133">Transmembrane helix</keyword>
<evidence type="ECO:0000256" key="1">
    <source>
        <dbReference type="ARBA" id="ARBA00001971"/>
    </source>
</evidence>
<reference evidence="7 8" key="1">
    <citation type="journal article" date="2024" name="Commun. Biol.">
        <title>Comparative genomic analysis of thermophilic fungi reveals convergent evolutionary adaptations and gene losses.</title>
        <authorList>
            <person name="Steindorff A.S."/>
            <person name="Aguilar-Pontes M.V."/>
            <person name="Robinson A.J."/>
            <person name="Andreopoulos B."/>
            <person name="LaButti K."/>
            <person name="Kuo A."/>
            <person name="Mondo S."/>
            <person name="Riley R."/>
            <person name="Otillar R."/>
            <person name="Haridas S."/>
            <person name="Lipzen A."/>
            <person name="Grimwood J."/>
            <person name="Schmutz J."/>
            <person name="Clum A."/>
            <person name="Reid I.D."/>
            <person name="Moisan M.C."/>
            <person name="Butler G."/>
            <person name="Nguyen T.T.M."/>
            <person name="Dewar K."/>
            <person name="Conant G."/>
            <person name="Drula E."/>
            <person name="Henrissat B."/>
            <person name="Hansel C."/>
            <person name="Singer S."/>
            <person name="Hutchinson M.I."/>
            <person name="de Vries R.P."/>
            <person name="Natvig D.O."/>
            <person name="Powell A.J."/>
            <person name="Tsang A."/>
            <person name="Grigoriev I.V."/>
        </authorList>
    </citation>
    <scope>NUCLEOTIDE SEQUENCE [LARGE SCALE GENOMIC DNA]</scope>
    <source>
        <strain evidence="7 8">ATCC 24622</strain>
    </source>
</reference>
<evidence type="ECO:0008006" key="9">
    <source>
        <dbReference type="Google" id="ProtNLM"/>
    </source>
</evidence>